<proteinExistence type="predicted"/>
<dbReference type="EMBL" id="SNXE01000003">
    <property type="protein sequence ID" value="TDP11170.1"/>
    <property type="molecule type" value="Genomic_DNA"/>
</dbReference>
<dbReference type="GO" id="GO:0042597">
    <property type="term" value="C:periplasmic space"/>
    <property type="evidence" value="ECO:0007669"/>
    <property type="project" value="UniProtKB-SubCell"/>
</dbReference>
<sequence length="206" mass="22157">MAAELSIQVLDRDGKPLPDAVVILESTATGARPQPKMEHAIEQEGMRFVPALSVVHLATKVNFVNLDRWDHHVRGGVVGPGGVYLDPSQGYAFRLAGKTPGKSPAREQRQYSQTGPQLLGCHLHASMRGHLYVTDSPWAAVSDAQGQLRLSGVPAGSGRLRVWHADELVETPAMAIQVLEGMAPVRMATQVAPLKKRAPAGPSYGY</sequence>
<accession>A0A4R6NBX0</accession>
<keyword evidence="3" id="KW-1185">Reference proteome</keyword>
<reference evidence="2 3" key="1">
    <citation type="submission" date="2019-03" db="EMBL/GenBank/DDBJ databases">
        <title>Genomic Encyclopedia of Type Strains, Phase IV (KMG-IV): sequencing the most valuable type-strain genomes for metagenomic binning, comparative biology and taxonomic classification.</title>
        <authorList>
            <person name="Goeker M."/>
        </authorList>
    </citation>
    <scope>NUCLEOTIDE SEQUENCE [LARGE SCALE GENOMIC DNA]</scope>
    <source>
        <strain evidence="2 3">DSM 25082</strain>
    </source>
</reference>
<dbReference type="SUPFAM" id="SSF49464">
    <property type="entry name" value="Carboxypeptidase regulatory domain-like"/>
    <property type="match status" value="1"/>
</dbReference>
<evidence type="ECO:0008006" key="4">
    <source>
        <dbReference type="Google" id="ProtNLM"/>
    </source>
</evidence>
<gene>
    <name evidence="2" type="ORF">DFR39_10393</name>
</gene>
<evidence type="ECO:0000313" key="3">
    <source>
        <dbReference type="Proteomes" id="UP000295357"/>
    </source>
</evidence>
<evidence type="ECO:0000256" key="1">
    <source>
        <dbReference type="ARBA" id="ARBA00004418"/>
    </source>
</evidence>
<comment type="subcellular location">
    <subcellularLocation>
        <location evidence="1">Periplasm</location>
    </subcellularLocation>
</comment>
<protein>
    <recommendedName>
        <fullName evidence="4">Plastocyanin</fullName>
    </recommendedName>
</protein>
<dbReference type="SUPFAM" id="SSF49503">
    <property type="entry name" value="Cupredoxins"/>
    <property type="match status" value="1"/>
</dbReference>
<dbReference type="AlphaFoldDB" id="A0A4R6NBX0"/>
<comment type="caution">
    <text evidence="2">The sequence shown here is derived from an EMBL/GenBank/DDBJ whole genome shotgun (WGS) entry which is preliminary data.</text>
</comment>
<evidence type="ECO:0000313" key="2">
    <source>
        <dbReference type="EMBL" id="TDP11170.1"/>
    </source>
</evidence>
<name>A0A4R6NBX0_9BURK</name>
<dbReference type="Gene3D" id="2.60.40.420">
    <property type="entry name" value="Cupredoxins - blue copper proteins"/>
    <property type="match status" value="1"/>
</dbReference>
<dbReference type="InterPro" id="IPR008972">
    <property type="entry name" value="Cupredoxin"/>
</dbReference>
<dbReference type="Proteomes" id="UP000295357">
    <property type="component" value="Unassembled WGS sequence"/>
</dbReference>
<organism evidence="2 3">
    <name type="scientific">Roseateles asaccharophilus</name>
    <dbReference type="NCBI Taxonomy" id="582607"/>
    <lineage>
        <taxon>Bacteria</taxon>
        <taxon>Pseudomonadati</taxon>
        <taxon>Pseudomonadota</taxon>
        <taxon>Betaproteobacteria</taxon>
        <taxon>Burkholderiales</taxon>
        <taxon>Sphaerotilaceae</taxon>
        <taxon>Roseateles</taxon>
    </lineage>
</organism>
<dbReference type="InterPro" id="IPR008969">
    <property type="entry name" value="CarboxyPept-like_regulatory"/>
</dbReference>